<sequence>MNFKETIENLKANNSTPIVTECLQTMTNDEVLFNGGFVQEKEKLSNLYLLRLNMSKDLNRDKFEDDEIENWEIAVDNLMKSPSEELKLSWVSSEKKTYLLFWDNQTKKLQAIYYLYSKSSIAEQEINNDKIIEQGFTVSSVKFINGKRIKDWKKNS</sequence>
<proteinExistence type="predicted"/>
<evidence type="ECO:0000313" key="2">
    <source>
        <dbReference type="Proteomes" id="UP001596997"/>
    </source>
</evidence>
<keyword evidence="2" id="KW-1185">Reference proteome</keyword>
<accession>A0ABW3I5T5</accession>
<organism evidence="1 2">
    <name type="scientific">Pseudofulvibacter geojedonensis</name>
    <dbReference type="NCBI Taxonomy" id="1123758"/>
    <lineage>
        <taxon>Bacteria</taxon>
        <taxon>Pseudomonadati</taxon>
        <taxon>Bacteroidota</taxon>
        <taxon>Flavobacteriia</taxon>
        <taxon>Flavobacteriales</taxon>
        <taxon>Flavobacteriaceae</taxon>
        <taxon>Pseudofulvibacter</taxon>
    </lineage>
</organism>
<comment type="caution">
    <text evidence="1">The sequence shown here is derived from an EMBL/GenBank/DDBJ whole genome shotgun (WGS) entry which is preliminary data.</text>
</comment>
<name>A0ABW3I5T5_9FLAO</name>
<protein>
    <submittedName>
        <fullName evidence="1">Uncharacterized protein</fullName>
    </submittedName>
</protein>
<reference evidence="2" key="1">
    <citation type="journal article" date="2019" name="Int. J. Syst. Evol. Microbiol.">
        <title>The Global Catalogue of Microorganisms (GCM) 10K type strain sequencing project: providing services to taxonomists for standard genome sequencing and annotation.</title>
        <authorList>
            <consortium name="The Broad Institute Genomics Platform"/>
            <consortium name="The Broad Institute Genome Sequencing Center for Infectious Disease"/>
            <person name="Wu L."/>
            <person name="Ma J."/>
        </authorList>
    </citation>
    <scope>NUCLEOTIDE SEQUENCE [LARGE SCALE GENOMIC DNA]</scope>
    <source>
        <strain evidence="2">CCUG 62114</strain>
    </source>
</reference>
<evidence type="ECO:0000313" key="1">
    <source>
        <dbReference type="EMBL" id="MFD0965204.1"/>
    </source>
</evidence>
<gene>
    <name evidence="1" type="ORF">ACFQ1O_14395</name>
</gene>
<dbReference type="Proteomes" id="UP001596997">
    <property type="component" value="Unassembled WGS sequence"/>
</dbReference>
<dbReference type="RefSeq" id="WP_377717302.1">
    <property type="nucleotide sequence ID" value="NZ_JBHTJM010000011.1"/>
</dbReference>
<dbReference type="EMBL" id="JBHTJM010000011">
    <property type="protein sequence ID" value="MFD0965204.1"/>
    <property type="molecule type" value="Genomic_DNA"/>
</dbReference>